<name>A0A1I4AXB5_9ACTN</name>
<evidence type="ECO:0000313" key="1">
    <source>
        <dbReference type="EMBL" id="SFK60329.1"/>
    </source>
</evidence>
<sequence length="73" mass="7863">MTYAEQTAEQAWAARRPLGPDREVEGWVSSYLALAAGELAAVTDVVPALTGHPARTVAEHLRAHPEDWAALRG</sequence>
<dbReference type="RefSeq" id="WP_091321751.1">
    <property type="nucleotide sequence ID" value="NZ_FOSW01000002.1"/>
</dbReference>
<dbReference type="EMBL" id="FOSW01000002">
    <property type="protein sequence ID" value="SFK60329.1"/>
    <property type="molecule type" value="Genomic_DNA"/>
</dbReference>
<dbReference type="STRING" id="504800.SAMN04488085_102415"/>
<dbReference type="Proteomes" id="UP000199152">
    <property type="component" value="Unassembled WGS sequence"/>
</dbReference>
<keyword evidence="2" id="KW-1185">Reference proteome</keyword>
<dbReference type="InParanoid" id="A0A1I4AXB5"/>
<dbReference type="OrthoDB" id="3243290at2"/>
<proteinExistence type="predicted"/>
<accession>A0A1I4AXB5</accession>
<evidence type="ECO:0000313" key="2">
    <source>
        <dbReference type="Proteomes" id="UP000199152"/>
    </source>
</evidence>
<reference evidence="1 2" key="1">
    <citation type="submission" date="2016-10" db="EMBL/GenBank/DDBJ databases">
        <authorList>
            <person name="de Groot N.N."/>
        </authorList>
    </citation>
    <scope>NUCLEOTIDE SEQUENCE [LARGE SCALE GENOMIC DNA]</scope>
    <source>
        <strain evidence="1 2">DSM 45317</strain>
    </source>
</reference>
<organism evidence="1 2">
    <name type="scientific">Geodermatophilus ruber</name>
    <dbReference type="NCBI Taxonomy" id="504800"/>
    <lineage>
        <taxon>Bacteria</taxon>
        <taxon>Bacillati</taxon>
        <taxon>Actinomycetota</taxon>
        <taxon>Actinomycetes</taxon>
        <taxon>Geodermatophilales</taxon>
        <taxon>Geodermatophilaceae</taxon>
        <taxon>Geodermatophilus</taxon>
    </lineage>
</organism>
<dbReference type="AlphaFoldDB" id="A0A1I4AXB5"/>
<gene>
    <name evidence="1" type="ORF">SAMN04488085_102415</name>
</gene>
<protein>
    <submittedName>
        <fullName evidence="1">Uncharacterized protein</fullName>
    </submittedName>
</protein>